<evidence type="ECO:0000256" key="16">
    <source>
        <dbReference type="ARBA" id="ARBA00068031"/>
    </source>
</evidence>
<feature type="coiled-coil region" evidence="18">
    <location>
        <begin position="2"/>
        <end position="32"/>
    </location>
</feature>
<dbReference type="Gene3D" id="3.40.50.300">
    <property type="entry name" value="P-loop containing nucleotide triphosphate hydrolases"/>
    <property type="match status" value="1"/>
</dbReference>
<dbReference type="PRINTS" id="PR00315">
    <property type="entry name" value="ELONGATNFCT"/>
</dbReference>
<evidence type="ECO:0000256" key="17">
    <source>
        <dbReference type="ARBA" id="ARBA00081809"/>
    </source>
</evidence>
<evidence type="ECO:0000256" key="15">
    <source>
        <dbReference type="ARBA" id="ARBA00048548"/>
    </source>
</evidence>
<dbReference type="Pfam" id="PF00679">
    <property type="entry name" value="EFG_C"/>
    <property type="match status" value="1"/>
</dbReference>
<keyword evidence="7" id="KW-0547">Nucleotide-binding</keyword>
<sequence>SSAKYKQLVKQLKQNIAKQEKLEDEIDTIEHAIYNKESVYLASTASIIKGFDSYMSASSAHGHGHRREHGRDRDHNYSSLNNGTADSSTLSDAASAAALWSDIMNLSQQKIHTLQQNTDNIRNICILAHVDHGKTTLSDSLIASNGIISRKMAGKVRYLDSRPDEQLRGITMESSAISLFFKTINQKKEISEYLINLIDSPGHIDFSSEVSSVSRLCDGAIVLIDVVEGVCSQTITVLRQAWIDNLKPVLVLNKIDRLILELQLTPEDAYDHLQRLIDQTNTIMASFYNGEIINNHSNWNGDENTWIEHSEEGIYFDPNLNNVIFTSAFDGWGFNLNQFASILSKKTGIDLGEFDNKLWGNFTLDMKNKKVVPISKKSKAKPLFVSFILDSIWKMYNSINDRDTESILKITKSLNIKVSPKELSSKDSKGLTQIIMSQFLPVSSSILSSIIDKLPSPRSAQNIKIDSLLKSIPNSELIDAQLKTDLVECNRSGSVCGYISKMLSIPEEDLPENQPVAVSKDELFERGRIARLKAAKAAELAAKFDSGINNKESVVDDDSTEVSDKVEDEFDLGFEYEEEEEGKLEEEENQNLETLLAFSRIYSGTIKINDTISILSPLFDVSKPYDSEENSKHVHEITVDKLYVLMGRDLTPLEFAPAGTIVGLISSSFRDIYLKTGTIIATDIIRKNKGINFAQSISIIDVPPIVRVTLEPKELRNMDKLIHGIKQLNLADPCVRGYISEGGEVVLETAGELHLERCVKDLEERFAKVDISVGKPIVPFRETIVEDIETELTMDRYKITFAISFWDNWNKDSNNKEDENSQILLENKKYHDILVKANGVTDTSLDGFLKSGFSLAMKEGSLIKEPVEGVKVLIKSIETIEPHFNEGSNETESSESPSIVASKSDQYLSKIRDAIQSSMLKAAPRIKLAMYVVDIQTSAELLGKVYTVIQKQRGSILSEEMKEGTPFFTVKAKLPVLTSFGFSEDIRKKTSGGAIPQLVFDGFETNEQDPFWVPTTVEELEELGEKGDRENWIRSVMNDVRRSKGLFVDEKVVENAEKQRTLKKD</sequence>
<dbReference type="InterPro" id="IPR041095">
    <property type="entry name" value="EFG_II"/>
</dbReference>
<evidence type="ECO:0000256" key="5">
    <source>
        <dbReference type="ARBA" id="ARBA00022490"/>
    </source>
</evidence>
<evidence type="ECO:0000256" key="9">
    <source>
        <dbReference type="ARBA" id="ARBA00022853"/>
    </source>
</evidence>
<keyword evidence="6" id="KW-0690">Ribosome biogenesis</keyword>
<dbReference type="InterPro" id="IPR027417">
    <property type="entry name" value="P-loop_NTPase"/>
</dbReference>
<evidence type="ECO:0000256" key="14">
    <source>
        <dbReference type="ARBA" id="ARBA00023242"/>
    </source>
</evidence>
<dbReference type="Pfam" id="PF14492">
    <property type="entry name" value="EFG_III"/>
    <property type="match status" value="1"/>
</dbReference>
<dbReference type="Gene3D" id="3.30.70.870">
    <property type="entry name" value="Elongation Factor G (Translational Gtpase), domain 3"/>
    <property type="match status" value="1"/>
</dbReference>
<dbReference type="SMART" id="SM00838">
    <property type="entry name" value="EFG_C"/>
    <property type="match status" value="1"/>
</dbReference>
<dbReference type="InterPro" id="IPR000640">
    <property type="entry name" value="EFG_V-like"/>
</dbReference>
<evidence type="ECO:0000256" key="2">
    <source>
        <dbReference type="ARBA" id="ARBA00004496"/>
    </source>
</evidence>
<keyword evidence="13" id="KW-0804">Transcription</keyword>
<evidence type="ECO:0000256" key="6">
    <source>
        <dbReference type="ARBA" id="ARBA00022517"/>
    </source>
</evidence>
<dbReference type="SUPFAM" id="SSF52540">
    <property type="entry name" value="P-loop containing nucleoside triphosphate hydrolases"/>
    <property type="match status" value="1"/>
</dbReference>
<dbReference type="GO" id="GO:0043022">
    <property type="term" value="F:ribosome binding"/>
    <property type="evidence" value="ECO:0007669"/>
    <property type="project" value="TreeGrafter"/>
</dbReference>
<evidence type="ECO:0000256" key="8">
    <source>
        <dbReference type="ARBA" id="ARBA00022801"/>
    </source>
</evidence>
<dbReference type="GO" id="GO:1990904">
    <property type="term" value="C:ribonucleoprotein complex"/>
    <property type="evidence" value="ECO:0007669"/>
    <property type="project" value="TreeGrafter"/>
</dbReference>
<accession>A0A1E3NTB0</accession>
<dbReference type="SUPFAM" id="SSF54211">
    <property type="entry name" value="Ribosomal protein S5 domain 2-like"/>
    <property type="match status" value="1"/>
</dbReference>
<keyword evidence="14" id="KW-0539">Nucleus</keyword>
<dbReference type="EMBL" id="KV454001">
    <property type="protein sequence ID" value="ODQ49312.1"/>
    <property type="molecule type" value="Genomic_DNA"/>
</dbReference>
<dbReference type="STRING" id="763406.A0A1E3NTB0"/>
<reference evidence="21 22" key="1">
    <citation type="journal article" date="2016" name="Proc. Natl. Acad. Sci. U.S.A.">
        <title>Comparative genomics of biotechnologically important yeasts.</title>
        <authorList>
            <person name="Riley R."/>
            <person name="Haridas S."/>
            <person name="Wolfe K.H."/>
            <person name="Lopes M.R."/>
            <person name="Hittinger C.T."/>
            <person name="Goeker M."/>
            <person name="Salamov A.A."/>
            <person name="Wisecaver J.H."/>
            <person name="Long T.M."/>
            <person name="Calvey C.H."/>
            <person name="Aerts A.L."/>
            <person name="Barry K.W."/>
            <person name="Choi C."/>
            <person name="Clum A."/>
            <person name="Coughlan A.Y."/>
            <person name="Deshpande S."/>
            <person name="Douglass A.P."/>
            <person name="Hanson S.J."/>
            <person name="Klenk H.-P."/>
            <person name="LaButti K.M."/>
            <person name="Lapidus A."/>
            <person name="Lindquist E.A."/>
            <person name="Lipzen A.M."/>
            <person name="Meier-Kolthoff J.P."/>
            <person name="Ohm R.A."/>
            <person name="Otillar R.P."/>
            <person name="Pangilinan J.L."/>
            <person name="Peng Y."/>
            <person name="Rokas A."/>
            <person name="Rosa C.A."/>
            <person name="Scheuner C."/>
            <person name="Sibirny A.A."/>
            <person name="Slot J.C."/>
            <person name="Stielow J.B."/>
            <person name="Sun H."/>
            <person name="Kurtzman C.P."/>
            <person name="Blackwell M."/>
            <person name="Grigoriev I.V."/>
            <person name="Jeffries T.W."/>
        </authorList>
    </citation>
    <scope>NUCLEOTIDE SEQUENCE [LARGE SCALE GENOMIC DNA]</scope>
    <source>
        <strain evidence="21 22">NRRL Y-2026</strain>
    </source>
</reference>
<dbReference type="AlphaFoldDB" id="A0A1E3NTB0"/>
<evidence type="ECO:0000313" key="22">
    <source>
        <dbReference type="Proteomes" id="UP000094455"/>
    </source>
</evidence>
<dbReference type="Pfam" id="PF00009">
    <property type="entry name" value="GTP_EFTU"/>
    <property type="match status" value="1"/>
</dbReference>
<keyword evidence="22" id="KW-1185">Reference proteome</keyword>
<evidence type="ECO:0000256" key="7">
    <source>
        <dbReference type="ARBA" id="ARBA00022741"/>
    </source>
</evidence>
<dbReference type="Gene3D" id="3.30.230.10">
    <property type="match status" value="1"/>
</dbReference>
<protein>
    <recommendedName>
        <fullName evidence="4">Chromatin modification-related protein EAF6</fullName>
    </recommendedName>
    <alternativeName>
        <fullName evidence="17">Elongation factor-like 1</fullName>
    </alternativeName>
    <alternativeName>
        <fullName evidence="16">Ribosome assembly protein 1</fullName>
    </alternativeName>
</protein>
<evidence type="ECO:0000256" key="13">
    <source>
        <dbReference type="ARBA" id="ARBA00023163"/>
    </source>
</evidence>
<dbReference type="InterPro" id="IPR009000">
    <property type="entry name" value="Transl_B-barrel_sf"/>
</dbReference>
<dbReference type="GO" id="GO:0006325">
    <property type="term" value="P:chromatin organization"/>
    <property type="evidence" value="ECO:0007669"/>
    <property type="project" value="UniProtKB-KW"/>
</dbReference>
<dbReference type="InterPro" id="IPR020568">
    <property type="entry name" value="Ribosomal_Su5_D2-typ_SF"/>
</dbReference>
<dbReference type="OrthoDB" id="364892at2759"/>
<dbReference type="FunFam" id="3.30.70.870:FF:000002">
    <property type="entry name" value="Translation elongation factor 2"/>
    <property type="match status" value="1"/>
</dbReference>
<comment type="similarity">
    <text evidence="3">Belongs to the EAF6 family.</text>
</comment>
<name>A0A1E3NTB0_9ASCO</name>
<dbReference type="SUPFAM" id="SSF54980">
    <property type="entry name" value="EF-G C-terminal domain-like"/>
    <property type="match status" value="2"/>
</dbReference>
<keyword evidence="5" id="KW-0963">Cytoplasm</keyword>
<evidence type="ECO:0000259" key="20">
    <source>
        <dbReference type="PROSITE" id="PS51722"/>
    </source>
</evidence>
<evidence type="ECO:0000256" key="4">
    <source>
        <dbReference type="ARBA" id="ARBA00018504"/>
    </source>
</evidence>
<dbReference type="GO" id="GO:0003924">
    <property type="term" value="F:GTPase activity"/>
    <property type="evidence" value="ECO:0007669"/>
    <property type="project" value="InterPro"/>
</dbReference>
<evidence type="ECO:0000256" key="1">
    <source>
        <dbReference type="ARBA" id="ARBA00004123"/>
    </source>
</evidence>
<keyword evidence="8" id="KW-0378">Hydrolase</keyword>
<gene>
    <name evidence="21" type="ORF">PICMEDRAFT_24181</name>
</gene>
<dbReference type="PROSITE" id="PS51722">
    <property type="entry name" value="G_TR_2"/>
    <property type="match status" value="1"/>
</dbReference>
<evidence type="ECO:0000256" key="18">
    <source>
        <dbReference type="SAM" id="Coils"/>
    </source>
</evidence>
<evidence type="ECO:0000256" key="12">
    <source>
        <dbReference type="ARBA" id="ARBA00023134"/>
    </source>
</evidence>
<proteinExistence type="inferred from homology"/>
<dbReference type="InterPro" id="IPR000795">
    <property type="entry name" value="T_Tr_GTP-bd_dom"/>
</dbReference>
<dbReference type="PANTHER" id="PTHR42908:SF3">
    <property type="entry name" value="ELONGATION FACTOR-LIKE GTPASE 1"/>
    <property type="match status" value="1"/>
</dbReference>
<dbReference type="GO" id="GO:0005525">
    <property type="term" value="F:GTP binding"/>
    <property type="evidence" value="ECO:0007669"/>
    <property type="project" value="UniProtKB-KW"/>
</dbReference>
<evidence type="ECO:0000256" key="11">
    <source>
        <dbReference type="ARBA" id="ARBA00023054"/>
    </source>
</evidence>
<dbReference type="CDD" id="cd01885">
    <property type="entry name" value="EF2"/>
    <property type="match status" value="1"/>
</dbReference>
<keyword evidence="10" id="KW-0805">Transcription regulation</keyword>
<dbReference type="GO" id="GO:0042256">
    <property type="term" value="P:cytosolic ribosome assembly"/>
    <property type="evidence" value="ECO:0007669"/>
    <property type="project" value="TreeGrafter"/>
</dbReference>
<dbReference type="Gene3D" id="3.30.70.240">
    <property type="match status" value="1"/>
</dbReference>
<dbReference type="InterPro" id="IPR005225">
    <property type="entry name" value="Small_GTP-bd"/>
</dbReference>
<dbReference type="PANTHER" id="PTHR42908">
    <property type="entry name" value="TRANSLATION ELONGATION FACTOR-RELATED"/>
    <property type="match status" value="1"/>
</dbReference>
<keyword evidence="11 18" id="KW-0175">Coiled coil</keyword>
<dbReference type="Gene3D" id="2.40.30.10">
    <property type="entry name" value="Translation factors"/>
    <property type="match status" value="1"/>
</dbReference>
<dbReference type="CDD" id="cd04096">
    <property type="entry name" value="eEF2_snRNP_like_C"/>
    <property type="match status" value="1"/>
</dbReference>
<feature type="region of interest" description="Disordered" evidence="19">
    <location>
        <begin position="58"/>
        <end position="87"/>
    </location>
</feature>
<dbReference type="SUPFAM" id="SSF50447">
    <property type="entry name" value="Translation proteins"/>
    <property type="match status" value="1"/>
</dbReference>
<keyword evidence="12" id="KW-0342">GTP-binding</keyword>
<organism evidence="21 22">
    <name type="scientific">Pichia membranifaciens NRRL Y-2026</name>
    <dbReference type="NCBI Taxonomy" id="763406"/>
    <lineage>
        <taxon>Eukaryota</taxon>
        <taxon>Fungi</taxon>
        <taxon>Dikarya</taxon>
        <taxon>Ascomycota</taxon>
        <taxon>Saccharomycotina</taxon>
        <taxon>Pichiomycetes</taxon>
        <taxon>Pichiales</taxon>
        <taxon>Pichiaceae</taxon>
        <taxon>Pichia</taxon>
    </lineage>
</organism>
<feature type="non-terminal residue" evidence="21">
    <location>
        <position position="1065"/>
    </location>
</feature>
<comment type="subcellular location">
    <subcellularLocation>
        <location evidence="2">Cytoplasm</location>
    </subcellularLocation>
    <subcellularLocation>
        <location evidence="1">Nucleus</location>
    </subcellularLocation>
</comment>
<feature type="domain" description="Tr-type G" evidence="20">
    <location>
        <begin position="119"/>
        <end position="404"/>
    </location>
</feature>
<dbReference type="InterPro" id="IPR015418">
    <property type="entry name" value="Eaf6"/>
</dbReference>
<feature type="non-terminal residue" evidence="21">
    <location>
        <position position="1"/>
    </location>
</feature>
<dbReference type="FunFam" id="3.30.70.240:FF:000006">
    <property type="entry name" value="Elongation factor like GTPase 1"/>
    <property type="match status" value="1"/>
</dbReference>
<evidence type="ECO:0000256" key="19">
    <source>
        <dbReference type="SAM" id="MobiDB-lite"/>
    </source>
</evidence>
<comment type="catalytic activity">
    <reaction evidence="15">
        <text>GTP + H2O = GDP + phosphate + H(+)</text>
        <dbReference type="Rhea" id="RHEA:19669"/>
        <dbReference type="ChEBI" id="CHEBI:15377"/>
        <dbReference type="ChEBI" id="CHEBI:15378"/>
        <dbReference type="ChEBI" id="CHEBI:37565"/>
        <dbReference type="ChEBI" id="CHEBI:43474"/>
        <dbReference type="ChEBI" id="CHEBI:58189"/>
    </reaction>
</comment>
<dbReference type="GeneID" id="30179028"/>
<dbReference type="Pfam" id="PF09340">
    <property type="entry name" value="NuA4"/>
    <property type="match status" value="1"/>
</dbReference>
<dbReference type="InterPro" id="IPR014721">
    <property type="entry name" value="Ribsml_uS5_D2-typ_fold_subgr"/>
</dbReference>
<dbReference type="Proteomes" id="UP000094455">
    <property type="component" value="Unassembled WGS sequence"/>
</dbReference>
<dbReference type="NCBIfam" id="TIGR00231">
    <property type="entry name" value="small_GTP"/>
    <property type="match status" value="1"/>
</dbReference>
<dbReference type="InterPro" id="IPR035647">
    <property type="entry name" value="EFG_III/V"/>
</dbReference>
<dbReference type="FunFam" id="3.40.50.300:FF:000746">
    <property type="entry name" value="Ribosome assembly protein 1"/>
    <property type="match status" value="1"/>
</dbReference>
<evidence type="ECO:0000256" key="10">
    <source>
        <dbReference type="ARBA" id="ARBA00023015"/>
    </source>
</evidence>
<dbReference type="GO" id="GO:0000123">
    <property type="term" value="C:histone acetyltransferase complex"/>
    <property type="evidence" value="ECO:0007669"/>
    <property type="project" value="InterPro"/>
</dbReference>
<dbReference type="RefSeq" id="XP_019020425.1">
    <property type="nucleotide sequence ID" value="XM_019162341.1"/>
</dbReference>
<keyword evidence="9" id="KW-0156">Chromatin regulator</keyword>
<dbReference type="GO" id="GO:0005634">
    <property type="term" value="C:nucleus"/>
    <property type="evidence" value="ECO:0007669"/>
    <property type="project" value="UniProtKB-SubCell"/>
</dbReference>
<evidence type="ECO:0000313" key="21">
    <source>
        <dbReference type="EMBL" id="ODQ49312.1"/>
    </source>
</evidence>
<dbReference type="GO" id="GO:0005829">
    <property type="term" value="C:cytosol"/>
    <property type="evidence" value="ECO:0007669"/>
    <property type="project" value="TreeGrafter"/>
</dbReference>
<evidence type="ECO:0000256" key="3">
    <source>
        <dbReference type="ARBA" id="ARBA00010916"/>
    </source>
</evidence>